<reference evidence="7 8" key="1">
    <citation type="submission" date="2024-03" db="EMBL/GenBank/DDBJ databases">
        <title>Human intestinal bacterial collection.</title>
        <authorList>
            <person name="Pauvert C."/>
            <person name="Hitch T.C.A."/>
            <person name="Clavel T."/>
        </authorList>
    </citation>
    <scope>NUCLEOTIDE SEQUENCE [LARGE SCALE GENOMIC DNA]</scope>
    <source>
        <strain evidence="7 8">CLA-AP-H18</strain>
    </source>
</reference>
<dbReference type="InterPro" id="IPR014762">
    <property type="entry name" value="DNA_mismatch_repair_CS"/>
</dbReference>
<keyword evidence="7" id="KW-0255">Endonuclease</keyword>
<evidence type="ECO:0000313" key="7">
    <source>
        <dbReference type="EMBL" id="MEQ2564747.1"/>
    </source>
</evidence>
<dbReference type="InterPro" id="IPR013507">
    <property type="entry name" value="DNA_mismatch_S5_2-like"/>
</dbReference>
<name>A0ABV1HQZ4_9FIRM</name>
<keyword evidence="3 4" id="KW-0234">DNA repair</keyword>
<dbReference type="InterPro" id="IPR038973">
    <property type="entry name" value="MutL/Mlh/Pms-like"/>
</dbReference>
<keyword evidence="8" id="KW-1185">Reference proteome</keyword>
<dbReference type="SMART" id="SM01340">
    <property type="entry name" value="DNA_mis_repair"/>
    <property type="match status" value="1"/>
</dbReference>
<evidence type="ECO:0000313" key="8">
    <source>
        <dbReference type="Proteomes" id="UP001478133"/>
    </source>
</evidence>
<dbReference type="InterPro" id="IPR014790">
    <property type="entry name" value="MutL_C"/>
</dbReference>
<dbReference type="Proteomes" id="UP001478133">
    <property type="component" value="Unassembled WGS sequence"/>
</dbReference>
<feature type="domain" description="MutL C-terminal dimerisation" evidence="5">
    <location>
        <begin position="518"/>
        <end position="659"/>
    </location>
</feature>
<dbReference type="SUPFAM" id="SSF118116">
    <property type="entry name" value="DNA mismatch repair protein MutL"/>
    <property type="match status" value="1"/>
</dbReference>
<dbReference type="Gene3D" id="3.30.230.10">
    <property type="match status" value="1"/>
</dbReference>
<dbReference type="InterPro" id="IPR014721">
    <property type="entry name" value="Ribsml_uS5_D2-typ_fold_subgr"/>
</dbReference>
<dbReference type="CDD" id="cd00782">
    <property type="entry name" value="MutL_Trans"/>
    <property type="match status" value="1"/>
</dbReference>
<comment type="caution">
    <text evidence="7">The sequence shown here is derived from an EMBL/GenBank/DDBJ whole genome shotgun (WGS) entry which is preliminary data.</text>
</comment>
<dbReference type="Gene3D" id="3.30.565.10">
    <property type="entry name" value="Histidine kinase-like ATPase, C-terminal domain"/>
    <property type="match status" value="1"/>
</dbReference>
<dbReference type="SUPFAM" id="SSF54211">
    <property type="entry name" value="Ribosomal protein S5 domain 2-like"/>
    <property type="match status" value="1"/>
</dbReference>
<feature type="domain" description="DNA mismatch repair protein S5" evidence="6">
    <location>
        <begin position="209"/>
        <end position="327"/>
    </location>
</feature>
<keyword evidence="7" id="KW-0540">Nuclease</keyword>
<dbReference type="SMART" id="SM00853">
    <property type="entry name" value="MutL_C"/>
    <property type="match status" value="1"/>
</dbReference>
<dbReference type="EMBL" id="JBBMFI010000001">
    <property type="protein sequence ID" value="MEQ2564747.1"/>
    <property type="molecule type" value="Genomic_DNA"/>
</dbReference>
<dbReference type="PANTHER" id="PTHR10073">
    <property type="entry name" value="DNA MISMATCH REPAIR PROTEIN MLH, PMS, MUTL"/>
    <property type="match status" value="1"/>
</dbReference>
<evidence type="ECO:0000256" key="4">
    <source>
        <dbReference type="HAMAP-Rule" id="MF_00149"/>
    </source>
</evidence>
<comment type="function">
    <text evidence="4">This protein is involved in the repair of mismatches in DNA. It is required for dam-dependent methyl-directed DNA mismatch repair. May act as a 'molecular matchmaker', a protein that promotes the formation of a stable complex between two or more DNA-binding proteins in an ATP-dependent manner without itself being part of a final effector complex.</text>
</comment>
<dbReference type="NCBIfam" id="TIGR00585">
    <property type="entry name" value="mutl"/>
    <property type="match status" value="1"/>
</dbReference>
<dbReference type="GO" id="GO:0004519">
    <property type="term" value="F:endonuclease activity"/>
    <property type="evidence" value="ECO:0007669"/>
    <property type="project" value="UniProtKB-KW"/>
</dbReference>
<proteinExistence type="inferred from homology"/>
<dbReference type="InterPro" id="IPR042121">
    <property type="entry name" value="MutL_C_regsub"/>
</dbReference>
<dbReference type="Gene3D" id="3.30.1370.100">
    <property type="entry name" value="MutL, C-terminal domain, regulatory subdomain"/>
    <property type="match status" value="1"/>
</dbReference>
<dbReference type="InterPro" id="IPR020667">
    <property type="entry name" value="DNA_mismatch_repair_MutL"/>
</dbReference>
<dbReference type="RefSeq" id="WP_211147535.1">
    <property type="nucleotide sequence ID" value="NZ_JBBMEY010000001.1"/>
</dbReference>
<dbReference type="Pfam" id="PF01119">
    <property type="entry name" value="DNA_mis_repair"/>
    <property type="match status" value="1"/>
</dbReference>
<dbReference type="Gene3D" id="3.30.1540.20">
    <property type="entry name" value="MutL, C-terminal domain, dimerisation subdomain"/>
    <property type="match status" value="1"/>
</dbReference>
<evidence type="ECO:0000259" key="6">
    <source>
        <dbReference type="SMART" id="SM01340"/>
    </source>
</evidence>
<evidence type="ECO:0000256" key="2">
    <source>
        <dbReference type="ARBA" id="ARBA00022763"/>
    </source>
</evidence>
<sequence>MGRINVLDKHTAELIAAGEVVERPSSVVKELLENSIDAGATQITVEIMHGGIDYLRITDNGCGILKEDVRNAFKRNATSKISVDSDLEKIGTLGFRGEALASISSVSKVQLITKAKEENIGSAYEIDGGEEISFDDAGCPDGTTFIMRNLFYNVPARYKFLKKDVAEGNAVASVIDKIALSHPEIAITFIRDNKRVLKTAGDGKLMSSIYAVYGRDFASTLIPVDYELNGMKLTGYISRPTNGRANRNMQNTFINGRFVKSRTISVALEEACKGSIMIGKFPSCVLNLQISPEAVDVNVHPSKIEVRFINERPVFDTVYHGVKSALLRGDSRKEAVLNHNNTVNIKPLNPFNLANKVINKESPKSVQKASEKPREKSIFDELDLPIKTVKYNKVNKVSDSSSVQKKYMEFLENNKKLSENNQTTNNTVCNNIDNNVINNVSTESKIETKMDEVKEDTSLNQEVQKVNPFEELELEKITTEEKKSDVDVVLPTERQTNSSSENIEIKTLIDEDKRSFRFIGEAMNTYIIVETDNNKLVLIDKHAAHERIIFEKLKREKGTGSVQLLLIPITVTLEKNEYTVAIEHLDMFKNVGFDVEDFGNGALIVRSAPSYLRNDDIEDTIIEICGYIAENRKNVMSEHMEWIYHNISCRSAIKAGDSSTAKELIDIAKTVFSDDSIRYCPHGRPVCIELSKYEIEKQFGRA</sequence>
<protein>
    <recommendedName>
        <fullName evidence="4">DNA mismatch repair protein MutL</fullName>
    </recommendedName>
</protein>
<accession>A0ABV1HQZ4</accession>
<dbReference type="CDD" id="cd16926">
    <property type="entry name" value="HATPase_MutL-MLH-PMS-like"/>
    <property type="match status" value="1"/>
</dbReference>
<keyword evidence="2 4" id="KW-0227">DNA damage</keyword>
<dbReference type="InterPro" id="IPR042120">
    <property type="entry name" value="MutL_C_dimsub"/>
</dbReference>
<dbReference type="HAMAP" id="MF_00149">
    <property type="entry name" value="DNA_mis_repair"/>
    <property type="match status" value="1"/>
</dbReference>
<dbReference type="Pfam" id="PF08676">
    <property type="entry name" value="MutL_C"/>
    <property type="match status" value="1"/>
</dbReference>
<evidence type="ECO:0000256" key="1">
    <source>
        <dbReference type="ARBA" id="ARBA00006082"/>
    </source>
</evidence>
<dbReference type="PROSITE" id="PS00058">
    <property type="entry name" value="DNA_MISMATCH_REPAIR_1"/>
    <property type="match status" value="1"/>
</dbReference>
<keyword evidence="7" id="KW-0378">Hydrolase</keyword>
<dbReference type="Pfam" id="PF13589">
    <property type="entry name" value="HATPase_c_3"/>
    <property type="match status" value="1"/>
</dbReference>
<evidence type="ECO:0000256" key="3">
    <source>
        <dbReference type="ARBA" id="ARBA00023204"/>
    </source>
</evidence>
<dbReference type="PANTHER" id="PTHR10073:SF12">
    <property type="entry name" value="DNA MISMATCH REPAIR PROTEIN MLH1"/>
    <property type="match status" value="1"/>
</dbReference>
<organism evidence="7 8">
    <name type="scientific">Ruminococcoides intestinihominis</name>
    <dbReference type="NCBI Taxonomy" id="3133161"/>
    <lineage>
        <taxon>Bacteria</taxon>
        <taxon>Bacillati</taxon>
        <taxon>Bacillota</taxon>
        <taxon>Clostridia</taxon>
        <taxon>Eubacteriales</taxon>
        <taxon>Oscillospiraceae</taxon>
        <taxon>Ruminococcoides</taxon>
    </lineage>
</organism>
<comment type="similarity">
    <text evidence="1 4">Belongs to the DNA mismatch repair MutL/HexB family.</text>
</comment>
<dbReference type="InterPro" id="IPR020568">
    <property type="entry name" value="Ribosomal_Su5_D2-typ_SF"/>
</dbReference>
<dbReference type="InterPro" id="IPR036890">
    <property type="entry name" value="HATPase_C_sf"/>
</dbReference>
<evidence type="ECO:0000259" key="5">
    <source>
        <dbReference type="SMART" id="SM00853"/>
    </source>
</evidence>
<gene>
    <name evidence="4 7" type="primary">mutL</name>
    <name evidence="7" type="ORF">ABFO16_00655</name>
</gene>
<dbReference type="InterPro" id="IPR002099">
    <property type="entry name" value="MutL/Mlh/PMS"/>
</dbReference>
<dbReference type="InterPro" id="IPR037198">
    <property type="entry name" value="MutL_C_sf"/>
</dbReference>
<dbReference type="SUPFAM" id="SSF55874">
    <property type="entry name" value="ATPase domain of HSP90 chaperone/DNA topoisomerase II/histidine kinase"/>
    <property type="match status" value="1"/>
</dbReference>